<evidence type="ECO:0000313" key="3">
    <source>
        <dbReference type="EMBL" id="OGY11619.1"/>
    </source>
</evidence>
<evidence type="ECO:0000256" key="1">
    <source>
        <dbReference type="ARBA" id="ARBA00009673"/>
    </source>
</evidence>
<keyword evidence="2" id="KW-0963">Cytoplasm</keyword>
<comment type="similarity">
    <text evidence="1 2">Belongs to the DTD family.</text>
</comment>
<name>A0A1G1V878_9BACT</name>
<dbReference type="Proteomes" id="UP000178319">
    <property type="component" value="Unassembled WGS sequence"/>
</dbReference>
<proteinExistence type="inferred from homology"/>
<dbReference type="EC" id="3.1.1.-" evidence="2"/>
<dbReference type="PANTHER" id="PTHR10472">
    <property type="entry name" value="D-TYROSYL-TRNA TYR DEACYLASE"/>
    <property type="match status" value="1"/>
</dbReference>
<dbReference type="InterPro" id="IPR023509">
    <property type="entry name" value="DTD-like_sf"/>
</dbReference>
<dbReference type="Gene3D" id="3.50.80.10">
    <property type="entry name" value="D-tyrosyl-tRNA(Tyr) deacylase"/>
    <property type="match status" value="1"/>
</dbReference>
<comment type="domain">
    <text evidence="2">A Gly-cisPro motif from one monomer fits into the active site of the other monomer to allow specific chiral rejection of L-amino acids.</text>
</comment>
<reference evidence="3 4" key="1">
    <citation type="journal article" date="2016" name="Nat. Commun.">
        <title>Thousands of microbial genomes shed light on interconnected biogeochemical processes in an aquifer system.</title>
        <authorList>
            <person name="Anantharaman K."/>
            <person name="Brown C.T."/>
            <person name="Hug L.A."/>
            <person name="Sharon I."/>
            <person name="Castelle C.J."/>
            <person name="Probst A.J."/>
            <person name="Thomas B.C."/>
            <person name="Singh A."/>
            <person name="Wilkins M.J."/>
            <person name="Karaoz U."/>
            <person name="Brodie E.L."/>
            <person name="Williams K.H."/>
            <person name="Hubbard S.S."/>
            <person name="Banfield J.F."/>
        </authorList>
    </citation>
    <scope>NUCLEOTIDE SEQUENCE [LARGE SCALE GENOMIC DNA]</scope>
</reference>
<protein>
    <recommendedName>
        <fullName evidence="2">D-aminoacyl-tRNA deacylase</fullName>
        <shortName evidence="2">DTD</shortName>
        <ecNumber evidence="2">3.1.1.96</ecNumber>
    </recommendedName>
    <alternativeName>
        <fullName evidence="2">Gly-tRNA(Ala) deacylase</fullName>
        <ecNumber evidence="2">3.1.1.-</ecNumber>
    </alternativeName>
</protein>
<comment type="caution">
    <text evidence="3">The sequence shown here is derived from an EMBL/GenBank/DDBJ whole genome shotgun (WGS) entry which is preliminary data.</text>
</comment>
<comment type="subcellular location">
    <subcellularLocation>
        <location evidence="2">Cytoplasm</location>
    </subcellularLocation>
</comment>
<dbReference type="InterPro" id="IPR003732">
    <property type="entry name" value="Daa-tRNA_deacyls_DTD"/>
</dbReference>
<dbReference type="GO" id="GO:0106026">
    <property type="term" value="F:Gly-tRNA(Ala) deacylase activity"/>
    <property type="evidence" value="ECO:0007669"/>
    <property type="project" value="UniProtKB-UniRule"/>
</dbReference>
<dbReference type="PANTHER" id="PTHR10472:SF5">
    <property type="entry name" value="D-AMINOACYL-TRNA DEACYLASE 1"/>
    <property type="match status" value="1"/>
</dbReference>
<dbReference type="Pfam" id="PF02580">
    <property type="entry name" value="Tyr_Deacylase"/>
    <property type="match status" value="1"/>
</dbReference>
<comment type="catalytic activity">
    <reaction evidence="2">
        <text>a D-aminoacyl-tRNA + H2O = a tRNA + a D-alpha-amino acid + H(+)</text>
        <dbReference type="Rhea" id="RHEA:13953"/>
        <dbReference type="Rhea" id="RHEA-COMP:10123"/>
        <dbReference type="Rhea" id="RHEA-COMP:10124"/>
        <dbReference type="ChEBI" id="CHEBI:15377"/>
        <dbReference type="ChEBI" id="CHEBI:15378"/>
        <dbReference type="ChEBI" id="CHEBI:59871"/>
        <dbReference type="ChEBI" id="CHEBI:78442"/>
        <dbReference type="ChEBI" id="CHEBI:79333"/>
        <dbReference type="EC" id="3.1.1.96"/>
    </reaction>
</comment>
<dbReference type="GO" id="GO:0005737">
    <property type="term" value="C:cytoplasm"/>
    <property type="evidence" value="ECO:0007669"/>
    <property type="project" value="UniProtKB-SubCell"/>
</dbReference>
<feature type="short sequence motif" description="Gly-cisPro motif, important for rejection of L-amino acids" evidence="2">
    <location>
        <begin position="137"/>
        <end position="138"/>
    </location>
</feature>
<keyword evidence="2" id="KW-0694">RNA-binding</keyword>
<dbReference type="HAMAP" id="MF_00518">
    <property type="entry name" value="Deacylase_Dtd"/>
    <property type="match status" value="1"/>
</dbReference>
<evidence type="ECO:0000313" key="4">
    <source>
        <dbReference type="Proteomes" id="UP000178319"/>
    </source>
</evidence>
<dbReference type="GO" id="GO:0000049">
    <property type="term" value="F:tRNA binding"/>
    <property type="evidence" value="ECO:0007669"/>
    <property type="project" value="UniProtKB-UniRule"/>
</dbReference>
<gene>
    <name evidence="2" type="primary">dtd</name>
    <name evidence="3" type="ORF">A3D26_02015</name>
</gene>
<organism evidence="3 4">
    <name type="scientific">Candidatus Blackburnbacteria bacterium RIFCSPHIGHO2_02_FULL_44_20</name>
    <dbReference type="NCBI Taxonomy" id="1797516"/>
    <lineage>
        <taxon>Bacteria</taxon>
        <taxon>Candidatus Blackburniibacteriota</taxon>
    </lineage>
</organism>
<dbReference type="AlphaFoldDB" id="A0A1G1V878"/>
<dbReference type="SUPFAM" id="SSF69500">
    <property type="entry name" value="DTD-like"/>
    <property type="match status" value="1"/>
</dbReference>
<dbReference type="GO" id="GO:0043908">
    <property type="term" value="F:Ser(Gly)-tRNA(Ala) hydrolase activity"/>
    <property type="evidence" value="ECO:0007669"/>
    <property type="project" value="UniProtKB-UniRule"/>
</dbReference>
<comment type="subunit">
    <text evidence="2">Homodimer.</text>
</comment>
<sequence length="145" mass="16115">MKLVIQRVKSAKVTCSGNTVGQIDKGLFILLGVGQQDKEEDVERVAEKIVNMRIMSDNKDKMNLSIKDVNGEVLVVSQFTLYADTNYGRRPSFVKAAPPELAKKIYEKLIESIKTHGLKVAKGNFGNYMEIESIADGPVTIILDR</sequence>
<dbReference type="GO" id="GO:0019478">
    <property type="term" value="P:D-amino acid catabolic process"/>
    <property type="evidence" value="ECO:0007669"/>
    <property type="project" value="UniProtKB-UniRule"/>
</dbReference>
<keyword evidence="2" id="KW-0378">Hydrolase</keyword>
<dbReference type="EMBL" id="MHBZ01000014">
    <property type="protein sequence ID" value="OGY11619.1"/>
    <property type="molecule type" value="Genomic_DNA"/>
</dbReference>
<dbReference type="EC" id="3.1.1.96" evidence="2"/>
<comment type="function">
    <text evidence="2">An aminoacyl-tRNA editing enzyme that deacylates mischarged D-aminoacyl-tRNAs. Also deacylates mischarged glycyl-tRNA(Ala), protecting cells against glycine mischarging by AlaRS. Acts via tRNA-based rather than protein-based catalysis; rejects L-amino acids rather than detecting D-amino acids in the active site. By recycling D-aminoacyl-tRNA to D-amino acids and free tRNA molecules, this enzyme counteracts the toxicity associated with the formation of D-aminoacyl-tRNA entities in vivo and helps enforce protein L-homochirality.</text>
</comment>
<dbReference type="NCBIfam" id="TIGR00256">
    <property type="entry name" value="D-aminoacyl-tRNA deacylase"/>
    <property type="match status" value="1"/>
</dbReference>
<comment type="catalytic activity">
    <reaction evidence="2">
        <text>glycyl-tRNA(Ala) + H2O = tRNA(Ala) + glycine + H(+)</text>
        <dbReference type="Rhea" id="RHEA:53744"/>
        <dbReference type="Rhea" id="RHEA-COMP:9657"/>
        <dbReference type="Rhea" id="RHEA-COMP:13640"/>
        <dbReference type="ChEBI" id="CHEBI:15377"/>
        <dbReference type="ChEBI" id="CHEBI:15378"/>
        <dbReference type="ChEBI" id="CHEBI:57305"/>
        <dbReference type="ChEBI" id="CHEBI:78442"/>
        <dbReference type="ChEBI" id="CHEBI:78522"/>
    </reaction>
</comment>
<dbReference type="GO" id="GO:0051500">
    <property type="term" value="F:D-tyrosyl-tRNA(Tyr) deacylase activity"/>
    <property type="evidence" value="ECO:0007669"/>
    <property type="project" value="TreeGrafter"/>
</dbReference>
<accession>A0A1G1V878</accession>
<keyword evidence="2" id="KW-0820">tRNA-binding</keyword>
<dbReference type="FunFam" id="3.50.80.10:FF:000001">
    <property type="entry name" value="D-aminoacyl-tRNA deacylase"/>
    <property type="match status" value="1"/>
</dbReference>
<evidence type="ECO:0000256" key="2">
    <source>
        <dbReference type="HAMAP-Rule" id="MF_00518"/>
    </source>
</evidence>